<keyword evidence="6" id="KW-1185">Reference proteome</keyword>
<dbReference type="PANTHER" id="PTHR33164:SF89">
    <property type="entry name" value="MARR FAMILY REGULATORY PROTEIN"/>
    <property type="match status" value="1"/>
</dbReference>
<dbReference type="Proteomes" id="UP000231658">
    <property type="component" value="Unassembled WGS sequence"/>
</dbReference>
<evidence type="ECO:0000256" key="3">
    <source>
        <dbReference type="ARBA" id="ARBA00023163"/>
    </source>
</evidence>
<evidence type="ECO:0000313" key="5">
    <source>
        <dbReference type="EMBL" id="SCA55509.1"/>
    </source>
</evidence>
<evidence type="ECO:0000259" key="4">
    <source>
        <dbReference type="PROSITE" id="PS50995"/>
    </source>
</evidence>
<keyword evidence="1" id="KW-0805">Transcription regulation</keyword>
<keyword evidence="3" id="KW-0804">Transcription</keyword>
<dbReference type="PRINTS" id="PR00598">
    <property type="entry name" value="HTHMARR"/>
</dbReference>
<dbReference type="SMART" id="SM00347">
    <property type="entry name" value="HTH_MARR"/>
    <property type="match status" value="1"/>
</dbReference>
<dbReference type="OrthoDB" id="8906692at2"/>
<dbReference type="AlphaFoldDB" id="A0A1C3RE14"/>
<proteinExistence type="predicted"/>
<feature type="domain" description="HTH marR-type" evidence="4">
    <location>
        <begin position="17"/>
        <end position="150"/>
    </location>
</feature>
<dbReference type="GO" id="GO:0006950">
    <property type="term" value="P:response to stress"/>
    <property type="evidence" value="ECO:0007669"/>
    <property type="project" value="TreeGrafter"/>
</dbReference>
<keyword evidence="2" id="KW-0238">DNA-binding</keyword>
<gene>
    <name evidence="5" type="ORF">MTBPR1_100150</name>
</gene>
<accession>A0A1C3RE14</accession>
<reference evidence="5 6" key="1">
    <citation type="submission" date="2016-07" db="EMBL/GenBank/DDBJ databases">
        <authorList>
            <person name="Lefevre C.T."/>
        </authorList>
    </citation>
    <scope>NUCLEOTIDE SEQUENCE [LARGE SCALE GENOMIC DNA]</scope>
    <source>
        <strain evidence="5">PR1</strain>
    </source>
</reference>
<dbReference type="GO" id="GO:0003677">
    <property type="term" value="F:DNA binding"/>
    <property type="evidence" value="ECO:0007669"/>
    <property type="project" value="UniProtKB-KW"/>
</dbReference>
<sequence length="156" mass="17893">MLLRDEDDEGQRDLILDQYLPYRMAVIAHLMSQGFAKRYSKEYDMTIGEWRVMANLGHIEPQSGHEIGAHSHLDKVQVSRAVARLEKKGWIQREGDTVDRRRNLLKLTAEGRIVFERLGKLALDFEDDVSGALNTEEYAALDRILIKLSKRAESLA</sequence>
<dbReference type="PANTHER" id="PTHR33164">
    <property type="entry name" value="TRANSCRIPTIONAL REGULATOR, MARR FAMILY"/>
    <property type="match status" value="1"/>
</dbReference>
<dbReference type="Gene3D" id="1.10.10.10">
    <property type="entry name" value="Winged helix-like DNA-binding domain superfamily/Winged helix DNA-binding domain"/>
    <property type="match status" value="1"/>
</dbReference>
<evidence type="ECO:0000256" key="1">
    <source>
        <dbReference type="ARBA" id="ARBA00023015"/>
    </source>
</evidence>
<dbReference type="InterPro" id="IPR023187">
    <property type="entry name" value="Tscrpt_reg_MarR-type_CS"/>
</dbReference>
<evidence type="ECO:0000313" key="6">
    <source>
        <dbReference type="Proteomes" id="UP000231658"/>
    </source>
</evidence>
<name>A0A1C3RE14_9PROT</name>
<dbReference type="InterPro" id="IPR036390">
    <property type="entry name" value="WH_DNA-bd_sf"/>
</dbReference>
<dbReference type="InterPro" id="IPR036388">
    <property type="entry name" value="WH-like_DNA-bd_sf"/>
</dbReference>
<dbReference type="InterPro" id="IPR039422">
    <property type="entry name" value="MarR/SlyA-like"/>
</dbReference>
<dbReference type="Pfam" id="PF01047">
    <property type="entry name" value="MarR"/>
    <property type="match status" value="1"/>
</dbReference>
<dbReference type="EMBL" id="FLYE01000002">
    <property type="protein sequence ID" value="SCA55509.1"/>
    <property type="molecule type" value="Genomic_DNA"/>
</dbReference>
<dbReference type="RefSeq" id="WP_069186218.1">
    <property type="nucleotide sequence ID" value="NZ_FLYE01000002.1"/>
</dbReference>
<dbReference type="STRING" id="1867952.MTBPR1_100150"/>
<dbReference type="SUPFAM" id="SSF46785">
    <property type="entry name" value="Winged helix' DNA-binding domain"/>
    <property type="match status" value="1"/>
</dbReference>
<dbReference type="PROSITE" id="PS01117">
    <property type="entry name" value="HTH_MARR_1"/>
    <property type="match status" value="1"/>
</dbReference>
<dbReference type="PROSITE" id="PS50995">
    <property type="entry name" value="HTH_MARR_2"/>
    <property type="match status" value="1"/>
</dbReference>
<evidence type="ECO:0000256" key="2">
    <source>
        <dbReference type="ARBA" id="ARBA00023125"/>
    </source>
</evidence>
<protein>
    <submittedName>
        <fullName evidence="5">Transcriptional regulator, MarR family</fullName>
    </submittedName>
</protein>
<organism evidence="5 6">
    <name type="scientific">Candidatus Terasakiella magnetica</name>
    <dbReference type="NCBI Taxonomy" id="1867952"/>
    <lineage>
        <taxon>Bacteria</taxon>
        <taxon>Pseudomonadati</taxon>
        <taxon>Pseudomonadota</taxon>
        <taxon>Alphaproteobacteria</taxon>
        <taxon>Rhodospirillales</taxon>
        <taxon>Terasakiellaceae</taxon>
        <taxon>Terasakiella</taxon>
    </lineage>
</organism>
<dbReference type="InterPro" id="IPR000835">
    <property type="entry name" value="HTH_MarR-typ"/>
</dbReference>
<dbReference type="GO" id="GO:0003700">
    <property type="term" value="F:DNA-binding transcription factor activity"/>
    <property type="evidence" value="ECO:0007669"/>
    <property type="project" value="InterPro"/>
</dbReference>